<accession>A0ABP7K6I3</accession>
<reference evidence="2" key="1">
    <citation type="journal article" date="2019" name="Int. J. Syst. Evol. Microbiol.">
        <title>The Global Catalogue of Microorganisms (GCM) 10K type strain sequencing project: providing services to taxonomists for standard genome sequencing and annotation.</title>
        <authorList>
            <consortium name="The Broad Institute Genomics Platform"/>
            <consortium name="The Broad Institute Genome Sequencing Center for Infectious Disease"/>
            <person name="Wu L."/>
            <person name="Ma J."/>
        </authorList>
    </citation>
    <scope>NUCLEOTIDE SEQUENCE [LARGE SCALE GENOMIC DNA]</scope>
    <source>
        <strain evidence="2">JCM 17021</strain>
    </source>
</reference>
<dbReference type="EMBL" id="BAABCN010000002">
    <property type="protein sequence ID" value="GAA3867318.1"/>
    <property type="molecule type" value="Genomic_DNA"/>
</dbReference>
<proteinExistence type="predicted"/>
<name>A0ABP7K6I3_9MICO</name>
<evidence type="ECO:0000313" key="2">
    <source>
        <dbReference type="Proteomes" id="UP001501803"/>
    </source>
</evidence>
<dbReference type="Proteomes" id="UP001501803">
    <property type="component" value="Unassembled WGS sequence"/>
</dbReference>
<gene>
    <name evidence="1" type="ORF">GCM10022381_08570</name>
</gene>
<keyword evidence="2" id="KW-1185">Reference proteome</keyword>
<comment type="caution">
    <text evidence="1">The sequence shown here is derived from an EMBL/GenBank/DDBJ whole genome shotgun (WGS) entry which is preliminary data.</text>
</comment>
<dbReference type="RefSeq" id="WP_345062598.1">
    <property type="nucleotide sequence ID" value="NZ_BAABCN010000002.1"/>
</dbReference>
<evidence type="ECO:0000313" key="1">
    <source>
        <dbReference type="EMBL" id="GAA3867318.1"/>
    </source>
</evidence>
<protein>
    <submittedName>
        <fullName evidence="1">Uncharacterized protein</fullName>
    </submittedName>
</protein>
<sequence>MWQRDDAPNQDAPPQDEARLAEFGPPVFGFVPQPRLRERGWSWFARDGVICEAQAHYWLADPSGDFAFRESPGGLLGTELRGYVFTDAIGSTGRPDEPVHAALVQHLDYVVGNHQKSRYQPGTPQWVDHGRSRRTAIETAPVEPATLTLLHVALPSVDPAEQNLAVAGVSVSTETFVAMAARIDDRIVTMVIHHADRDAIDIRLTRRV</sequence>
<organism evidence="1 2">
    <name type="scientific">Leifsonia kafniensis</name>
    <dbReference type="NCBI Taxonomy" id="475957"/>
    <lineage>
        <taxon>Bacteria</taxon>
        <taxon>Bacillati</taxon>
        <taxon>Actinomycetota</taxon>
        <taxon>Actinomycetes</taxon>
        <taxon>Micrococcales</taxon>
        <taxon>Microbacteriaceae</taxon>
        <taxon>Leifsonia</taxon>
    </lineage>
</organism>